<evidence type="ECO:0000256" key="4">
    <source>
        <dbReference type="ARBA" id="ARBA00022695"/>
    </source>
</evidence>
<comment type="similarity">
    <text evidence="9">Belongs to the MntA antitoxin family.</text>
</comment>
<evidence type="ECO:0000256" key="7">
    <source>
        <dbReference type="ARBA" id="ARBA00022840"/>
    </source>
</evidence>
<evidence type="ECO:0000313" key="13">
    <source>
        <dbReference type="Proteomes" id="UP000315217"/>
    </source>
</evidence>
<keyword evidence="5" id="KW-0479">Metal-binding</keyword>
<gene>
    <name evidence="12" type="ORF">E6G98_13370</name>
    <name evidence="11" type="ORF">E6G99_12570</name>
</gene>
<proteinExistence type="inferred from homology"/>
<evidence type="ECO:0000256" key="1">
    <source>
        <dbReference type="ARBA" id="ARBA00001946"/>
    </source>
</evidence>
<dbReference type="CDD" id="cd05403">
    <property type="entry name" value="NT_KNTase_like"/>
    <property type="match status" value="1"/>
</dbReference>
<evidence type="ECO:0000313" key="11">
    <source>
        <dbReference type="EMBL" id="TMJ01677.1"/>
    </source>
</evidence>
<dbReference type="GO" id="GO:0046872">
    <property type="term" value="F:metal ion binding"/>
    <property type="evidence" value="ECO:0007669"/>
    <property type="project" value="UniProtKB-KW"/>
</dbReference>
<evidence type="ECO:0000256" key="2">
    <source>
        <dbReference type="ARBA" id="ARBA00022649"/>
    </source>
</evidence>
<dbReference type="GO" id="GO:0016779">
    <property type="term" value="F:nucleotidyltransferase activity"/>
    <property type="evidence" value="ECO:0007669"/>
    <property type="project" value="UniProtKB-KW"/>
</dbReference>
<evidence type="ECO:0000256" key="8">
    <source>
        <dbReference type="ARBA" id="ARBA00022842"/>
    </source>
</evidence>
<dbReference type="EMBL" id="VBAJ01000317">
    <property type="protein sequence ID" value="TMJ01677.1"/>
    <property type="molecule type" value="Genomic_DNA"/>
</dbReference>
<dbReference type="EMBL" id="VBAI01000249">
    <property type="protein sequence ID" value="TMJ07662.1"/>
    <property type="molecule type" value="Genomic_DNA"/>
</dbReference>
<keyword evidence="3 12" id="KW-0808">Transferase</keyword>
<keyword evidence="6" id="KW-0547">Nucleotide-binding</keyword>
<evidence type="ECO:0000313" key="14">
    <source>
        <dbReference type="Proteomes" id="UP000318661"/>
    </source>
</evidence>
<organism evidence="12 13">
    <name type="scientific">Candidatus Segetimicrobium genomatis</name>
    <dbReference type="NCBI Taxonomy" id="2569760"/>
    <lineage>
        <taxon>Bacteria</taxon>
        <taxon>Bacillati</taxon>
        <taxon>Candidatus Sysuimicrobiota</taxon>
        <taxon>Candidatus Sysuimicrobiia</taxon>
        <taxon>Candidatus Sysuimicrobiales</taxon>
        <taxon>Candidatus Segetimicrobiaceae</taxon>
        <taxon>Candidatus Segetimicrobium</taxon>
    </lineage>
</organism>
<dbReference type="GO" id="GO:0005524">
    <property type="term" value="F:ATP binding"/>
    <property type="evidence" value="ECO:0007669"/>
    <property type="project" value="UniProtKB-KW"/>
</dbReference>
<keyword evidence="7" id="KW-0067">ATP-binding</keyword>
<dbReference type="Pfam" id="PF01909">
    <property type="entry name" value="NTP_transf_2"/>
    <property type="match status" value="1"/>
</dbReference>
<reference evidence="13 14" key="1">
    <citation type="journal article" date="2019" name="Nat. Microbiol.">
        <title>Mediterranean grassland soil C-N compound turnover is dependent on rainfall and depth, and is mediated by genomically divergent microorganisms.</title>
        <authorList>
            <person name="Diamond S."/>
            <person name="Andeer P.F."/>
            <person name="Li Z."/>
            <person name="Crits-Christoph A."/>
            <person name="Burstein D."/>
            <person name="Anantharaman K."/>
            <person name="Lane K.R."/>
            <person name="Thomas B.C."/>
            <person name="Pan C."/>
            <person name="Northen T.R."/>
            <person name="Banfield J.F."/>
        </authorList>
    </citation>
    <scope>NUCLEOTIDE SEQUENCE [LARGE SCALE GENOMIC DNA]</scope>
    <source>
        <strain evidence="12">NP_1</strain>
        <strain evidence="11">NP_2</strain>
    </source>
</reference>
<dbReference type="Proteomes" id="UP000315217">
    <property type="component" value="Unassembled WGS sequence"/>
</dbReference>
<evidence type="ECO:0000256" key="5">
    <source>
        <dbReference type="ARBA" id="ARBA00022723"/>
    </source>
</evidence>
<dbReference type="AlphaFoldDB" id="A0A537LI60"/>
<feature type="domain" description="Polymerase nucleotidyl transferase" evidence="10">
    <location>
        <begin position="27"/>
        <end position="100"/>
    </location>
</feature>
<accession>A0A537LI60</accession>
<evidence type="ECO:0000313" key="12">
    <source>
        <dbReference type="EMBL" id="TMJ07662.1"/>
    </source>
</evidence>
<evidence type="ECO:0000256" key="9">
    <source>
        <dbReference type="ARBA" id="ARBA00038276"/>
    </source>
</evidence>
<name>A0A537LI60_9BACT</name>
<protein>
    <submittedName>
        <fullName evidence="12">Nucleotidyltransferase family protein</fullName>
    </submittedName>
</protein>
<evidence type="ECO:0000256" key="6">
    <source>
        <dbReference type="ARBA" id="ARBA00022741"/>
    </source>
</evidence>
<dbReference type="InterPro" id="IPR052038">
    <property type="entry name" value="Type-VII_TA_antitoxin"/>
</dbReference>
<comment type="cofactor">
    <cofactor evidence="1">
        <name>Mg(2+)</name>
        <dbReference type="ChEBI" id="CHEBI:18420"/>
    </cofactor>
</comment>
<keyword evidence="8" id="KW-0460">Magnesium</keyword>
<keyword evidence="2" id="KW-1277">Toxin-antitoxin system</keyword>
<dbReference type="Gene3D" id="3.30.460.10">
    <property type="entry name" value="Beta Polymerase, domain 2"/>
    <property type="match status" value="1"/>
</dbReference>
<dbReference type="PANTHER" id="PTHR33571:SF12">
    <property type="entry name" value="BSL3053 PROTEIN"/>
    <property type="match status" value="1"/>
</dbReference>
<dbReference type="InterPro" id="IPR002934">
    <property type="entry name" value="Polymerase_NTP_transf_dom"/>
</dbReference>
<keyword evidence="4" id="KW-0548">Nucleotidyltransferase</keyword>
<dbReference type="InterPro" id="IPR043519">
    <property type="entry name" value="NT_sf"/>
</dbReference>
<evidence type="ECO:0000256" key="3">
    <source>
        <dbReference type="ARBA" id="ARBA00022679"/>
    </source>
</evidence>
<evidence type="ECO:0000259" key="10">
    <source>
        <dbReference type="Pfam" id="PF01909"/>
    </source>
</evidence>
<sequence length="103" mass="11457">MREGGSGRTVEERLRAKREEILRIAAKYGARNVRVFGSFARKEADEQSDIDFLVEMAPGRSLLDLGGLQYELESLLGSRVDVATVRGLKARIRKRVLGEAVPV</sequence>
<dbReference type="PANTHER" id="PTHR33571">
    <property type="entry name" value="SSL8005 PROTEIN"/>
    <property type="match status" value="1"/>
</dbReference>
<dbReference type="SUPFAM" id="SSF81301">
    <property type="entry name" value="Nucleotidyltransferase"/>
    <property type="match status" value="1"/>
</dbReference>
<dbReference type="Proteomes" id="UP000318661">
    <property type="component" value="Unassembled WGS sequence"/>
</dbReference>
<comment type="caution">
    <text evidence="12">The sequence shown here is derived from an EMBL/GenBank/DDBJ whole genome shotgun (WGS) entry which is preliminary data.</text>
</comment>